<dbReference type="InParanoid" id="A0A140LE75"/>
<keyword evidence="2" id="KW-1185">Reference proteome</keyword>
<comment type="caution">
    <text evidence="1">The sequence shown here is derived from an EMBL/GenBank/DDBJ whole genome shotgun (WGS) entry which is preliminary data.</text>
</comment>
<organism evidence="1 2">
    <name type="scientific">Fervidicola ferrireducens</name>
    <dbReference type="NCBI Taxonomy" id="520764"/>
    <lineage>
        <taxon>Bacteria</taxon>
        <taxon>Bacillati</taxon>
        <taxon>Bacillota</taxon>
        <taxon>Clostridia</taxon>
        <taxon>Thermosediminibacterales</taxon>
        <taxon>Thermosediminibacteraceae</taxon>
        <taxon>Fervidicola</taxon>
    </lineage>
</organism>
<name>A0A140LE75_9FIRM</name>
<accession>A0A140LE75</accession>
<reference evidence="1 2" key="1">
    <citation type="submission" date="2015-12" db="EMBL/GenBank/DDBJ databases">
        <title>Draft genome sequnece of Fervidicola ferrireducens strain Y170.</title>
        <authorList>
            <person name="Patel B.K."/>
        </authorList>
    </citation>
    <scope>NUCLEOTIDE SEQUENCE [LARGE SCALE GENOMIC DNA]</scope>
    <source>
        <strain evidence="1 2">Y170</strain>
    </source>
</reference>
<dbReference type="Proteomes" id="UP000070427">
    <property type="component" value="Unassembled WGS sequence"/>
</dbReference>
<evidence type="ECO:0000313" key="1">
    <source>
        <dbReference type="EMBL" id="KXG78850.1"/>
    </source>
</evidence>
<gene>
    <name evidence="1" type="ORF">AN618_01880</name>
</gene>
<dbReference type="STRING" id="520764.AN618_01880"/>
<proteinExistence type="predicted"/>
<evidence type="ECO:0000313" key="2">
    <source>
        <dbReference type="Proteomes" id="UP000070427"/>
    </source>
</evidence>
<protein>
    <submittedName>
        <fullName evidence="1">Uncharacterized protein</fullName>
    </submittedName>
</protein>
<dbReference type="AlphaFoldDB" id="A0A140LE75"/>
<dbReference type="EMBL" id="LOED01000001">
    <property type="protein sequence ID" value="KXG78850.1"/>
    <property type="molecule type" value="Genomic_DNA"/>
</dbReference>
<sequence length="32" mass="3672">MEFGIELFASRAIYIADYHEISLAITVNDKLK</sequence>